<sequence length="344" mass="38110">MSMFVSADTSWRFFGDELGIEALPERIAMFAVIEMALVACGYAMHRNVQATGEAGGAPRVLAWSLCGFSAYAALALSGPIAGIARVLLGPVLGVISLHMALGIELRKRRDAATTSTMARVLVEMRERLLSRLGLANEGRTAVALTRDRAARRAARLAKADKALFRNQRLARALRVSNVAHDEEQRIRLLDELAMLQHADDLAKLEQHSPWTSTSRGINEQIEAAEQRARDAEAAAAKAVETAREEAAQAQQQVRDLNSAVRQREAERERLQEQLRETEQILTTEDARTPEDWAMLRELLGQINLDVQGTTAVSRALRVSTRWVQKYAHSAVDQNSNDRQLTLAR</sequence>
<gene>
    <name evidence="2" type="ORF">ACFQRI_26410</name>
</gene>
<feature type="coiled-coil region" evidence="1">
    <location>
        <begin position="214"/>
        <end position="287"/>
    </location>
</feature>
<accession>A0ABW2LUR0</accession>
<evidence type="ECO:0000256" key="1">
    <source>
        <dbReference type="SAM" id="Coils"/>
    </source>
</evidence>
<keyword evidence="1" id="KW-0175">Coiled coil</keyword>
<dbReference type="RefSeq" id="WP_380673259.1">
    <property type="nucleotide sequence ID" value="NZ_JBHTCJ010000022.1"/>
</dbReference>
<organism evidence="2 3">
    <name type="scientific">Saccharopolyspora griseoalba</name>
    <dbReference type="NCBI Taxonomy" id="1431848"/>
    <lineage>
        <taxon>Bacteria</taxon>
        <taxon>Bacillati</taxon>
        <taxon>Actinomycetota</taxon>
        <taxon>Actinomycetes</taxon>
        <taxon>Pseudonocardiales</taxon>
        <taxon>Pseudonocardiaceae</taxon>
        <taxon>Saccharopolyspora</taxon>
    </lineage>
</organism>
<protein>
    <submittedName>
        <fullName evidence="2">Uncharacterized protein</fullName>
    </submittedName>
</protein>
<dbReference type="EMBL" id="JBHTCJ010000022">
    <property type="protein sequence ID" value="MFC7344959.1"/>
    <property type="molecule type" value="Genomic_DNA"/>
</dbReference>
<evidence type="ECO:0000313" key="3">
    <source>
        <dbReference type="Proteomes" id="UP001596504"/>
    </source>
</evidence>
<proteinExistence type="predicted"/>
<evidence type="ECO:0000313" key="2">
    <source>
        <dbReference type="EMBL" id="MFC7344959.1"/>
    </source>
</evidence>
<reference evidence="3" key="1">
    <citation type="journal article" date="2019" name="Int. J. Syst. Evol. Microbiol.">
        <title>The Global Catalogue of Microorganisms (GCM) 10K type strain sequencing project: providing services to taxonomists for standard genome sequencing and annotation.</title>
        <authorList>
            <consortium name="The Broad Institute Genomics Platform"/>
            <consortium name="The Broad Institute Genome Sequencing Center for Infectious Disease"/>
            <person name="Wu L."/>
            <person name="Ma J."/>
        </authorList>
    </citation>
    <scope>NUCLEOTIDE SEQUENCE [LARGE SCALE GENOMIC DNA]</scope>
    <source>
        <strain evidence="3">WLHS5</strain>
    </source>
</reference>
<dbReference type="Proteomes" id="UP001596504">
    <property type="component" value="Unassembled WGS sequence"/>
</dbReference>
<name>A0ABW2LUR0_9PSEU</name>
<keyword evidence="3" id="KW-1185">Reference proteome</keyword>
<comment type="caution">
    <text evidence="2">The sequence shown here is derived from an EMBL/GenBank/DDBJ whole genome shotgun (WGS) entry which is preliminary data.</text>
</comment>